<dbReference type="RefSeq" id="WP_157289389.1">
    <property type="nucleotide sequence ID" value="NZ_WQRF01000001.1"/>
</dbReference>
<evidence type="ECO:0000313" key="2">
    <source>
        <dbReference type="EMBL" id="MVS98459.1"/>
    </source>
</evidence>
<proteinExistence type="predicted"/>
<organism evidence="2 3">
    <name type="scientific">Devosia marina</name>
    <dbReference type="NCBI Taxonomy" id="2683198"/>
    <lineage>
        <taxon>Bacteria</taxon>
        <taxon>Pseudomonadati</taxon>
        <taxon>Pseudomonadota</taxon>
        <taxon>Alphaproteobacteria</taxon>
        <taxon>Hyphomicrobiales</taxon>
        <taxon>Devosiaceae</taxon>
        <taxon>Devosia</taxon>
    </lineage>
</organism>
<feature type="transmembrane region" description="Helical" evidence="1">
    <location>
        <begin position="230"/>
        <end position="251"/>
    </location>
</feature>
<keyword evidence="3" id="KW-1185">Reference proteome</keyword>
<sequence length="255" mass="28385">MRRPTESLLDRTCEALDLPDPHRQHLRRVCSAIGLSPDDPAQIHVAVVGAISHVAALHRDVLRKQPKDIHQAANVVAEKVSLATAQKMSVETGKAAQQLSKLVDAKLDRLERRRSRRMWVGVITVIMLLCIMVFSLGWSQGQLRSVTADLFWNDLGAERQLVWSEYIAQNPRAPESLSSCRTVPELQRARDGGIGCQYWQWIETPAVRAETPVLHQLLTSPSVILGGLTYPFFTLIGGLAGAGLTFGWVIWRGRK</sequence>
<dbReference type="AlphaFoldDB" id="A0A7X3FPM5"/>
<reference evidence="2 3" key="1">
    <citation type="submission" date="2019-12" db="EMBL/GenBank/DDBJ databases">
        <title>Devosia maris sp. nov., isolated from the deep seawater.</title>
        <authorList>
            <person name="Liu Y."/>
        </authorList>
    </citation>
    <scope>NUCLEOTIDE SEQUENCE [LARGE SCALE GENOMIC DNA]</scope>
    <source>
        <strain evidence="2 3">L53-10-65</strain>
    </source>
</reference>
<gene>
    <name evidence="2" type="ORF">GO014_05425</name>
</gene>
<accession>A0A7X3FPM5</accession>
<keyword evidence="1" id="KW-0472">Membrane</keyword>
<evidence type="ECO:0000313" key="3">
    <source>
        <dbReference type="Proteomes" id="UP000438106"/>
    </source>
</evidence>
<feature type="transmembrane region" description="Helical" evidence="1">
    <location>
        <begin position="118"/>
        <end position="138"/>
    </location>
</feature>
<name>A0A7X3FPM5_9HYPH</name>
<comment type="caution">
    <text evidence="2">The sequence shown here is derived from an EMBL/GenBank/DDBJ whole genome shotgun (WGS) entry which is preliminary data.</text>
</comment>
<keyword evidence="1" id="KW-0812">Transmembrane</keyword>
<dbReference type="Proteomes" id="UP000438106">
    <property type="component" value="Unassembled WGS sequence"/>
</dbReference>
<protein>
    <submittedName>
        <fullName evidence="2">Uncharacterized protein</fullName>
    </submittedName>
</protein>
<evidence type="ECO:0000256" key="1">
    <source>
        <dbReference type="SAM" id="Phobius"/>
    </source>
</evidence>
<dbReference type="EMBL" id="WQRF01000001">
    <property type="protein sequence ID" value="MVS98459.1"/>
    <property type="molecule type" value="Genomic_DNA"/>
</dbReference>
<keyword evidence="1" id="KW-1133">Transmembrane helix</keyword>